<keyword evidence="2" id="KW-1185">Reference proteome</keyword>
<dbReference type="Gene3D" id="3.30.70.100">
    <property type="match status" value="1"/>
</dbReference>
<proteinExistence type="predicted"/>
<dbReference type="STRING" id="2074.BG845_05804"/>
<dbReference type="AlphaFoldDB" id="A0A1Y2MLC3"/>
<sequence>MSYGLQVTLEAKDGRQEDLAQFLRDSLTPVLGEPGTTTWYSYRITDSLFGIYDTFPDEAARDAHLSGEVATALQGAAGEFLAGPPTVRKVDIIAAKAAG</sequence>
<gene>
    <name evidence="1" type="ORF">BG845_05804</name>
</gene>
<name>A0A1Y2MLC3_PSEAH</name>
<reference evidence="1 2" key="1">
    <citation type="submission" date="2016-09" db="EMBL/GenBank/DDBJ databases">
        <title>Pseudonocardia autotrophica DSM535, a candidate organism with high potential of specific P450 cytochromes.</title>
        <authorList>
            <person name="Grumaz C."/>
            <person name="Vainshtein Y."/>
            <person name="Kirstahler P."/>
            <person name="Sohn K."/>
        </authorList>
    </citation>
    <scope>NUCLEOTIDE SEQUENCE [LARGE SCALE GENOMIC DNA]</scope>
    <source>
        <strain evidence="1 2">DSM 535</strain>
    </source>
</reference>
<dbReference type="Proteomes" id="UP000194360">
    <property type="component" value="Unassembled WGS sequence"/>
</dbReference>
<evidence type="ECO:0008006" key="3">
    <source>
        <dbReference type="Google" id="ProtNLM"/>
    </source>
</evidence>
<evidence type="ECO:0000313" key="1">
    <source>
        <dbReference type="EMBL" id="OSY35841.1"/>
    </source>
</evidence>
<dbReference type="SUPFAM" id="SSF54909">
    <property type="entry name" value="Dimeric alpha+beta barrel"/>
    <property type="match status" value="1"/>
</dbReference>
<dbReference type="OrthoDB" id="9804891at2"/>
<dbReference type="InterPro" id="IPR011008">
    <property type="entry name" value="Dimeric_a/b-barrel"/>
</dbReference>
<organism evidence="1 2">
    <name type="scientific">Pseudonocardia autotrophica</name>
    <name type="common">Amycolata autotrophica</name>
    <name type="synonym">Nocardia autotrophica</name>
    <dbReference type="NCBI Taxonomy" id="2074"/>
    <lineage>
        <taxon>Bacteria</taxon>
        <taxon>Bacillati</taxon>
        <taxon>Actinomycetota</taxon>
        <taxon>Actinomycetes</taxon>
        <taxon>Pseudonocardiales</taxon>
        <taxon>Pseudonocardiaceae</taxon>
        <taxon>Pseudonocardia</taxon>
    </lineage>
</organism>
<dbReference type="EMBL" id="MIGB01000046">
    <property type="protein sequence ID" value="OSY35841.1"/>
    <property type="molecule type" value="Genomic_DNA"/>
</dbReference>
<protein>
    <recommendedName>
        <fullName evidence="3">Antibiotic biosynthesis monooxygenase</fullName>
    </recommendedName>
</protein>
<comment type="caution">
    <text evidence="1">The sequence shown here is derived from an EMBL/GenBank/DDBJ whole genome shotgun (WGS) entry which is preliminary data.</text>
</comment>
<evidence type="ECO:0000313" key="2">
    <source>
        <dbReference type="Proteomes" id="UP000194360"/>
    </source>
</evidence>
<accession>A0A1Y2MLC3</accession>
<dbReference type="RefSeq" id="WP_085915908.1">
    <property type="nucleotide sequence ID" value="NZ_AP018920.1"/>
</dbReference>